<dbReference type="AlphaFoldDB" id="D5WKW4"/>
<reference evidence="3" key="1">
    <citation type="submission" date="2010-04" db="EMBL/GenBank/DDBJ databases">
        <title>Complete sequence of chromosome 3 of Burkholderia sp. CCGE1002.</title>
        <authorList>
            <consortium name="US DOE Joint Genome Institute"/>
            <person name="Lucas S."/>
            <person name="Copeland A."/>
            <person name="Lapidus A."/>
            <person name="Cheng J.-F."/>
            <person name="Bruce D."/>
            <person name="Goodwin L."/>
            <person name="Pitluck S."/>
            <person name="Chertkov O."/>
            <person name="Detter J.C."/>
            <person name="Han C."/>
            <person name="Tapia R."/>
            <person name="Land M."/>
            <person name="Hauser L."/>
            <person name="Kyrpides N."/>
            <person name="Ovchinnikova G."/>
            <person name="Martinez-Romero E."/>
            <person name="Hernandez M.A.R."/>
            <person name="Tiedje J.M."/>
            <person name="Woyke T."/>
        </authorList>
    </citation>
    <scope>NUCLEOTIDE SEQUENCE [LARGE SCALE GENOMIC DNA]</scope>
    <source>
        <strain evidence="3">CCGE1002</strain>
    </source>
</reference>
<evidence type="ECO:0000313" key="3">
    <source>
        <dbReference type="Proteomes" id="UP000002190"/>
    </source>
</evidence>
<dbReference type="KEGG" id="bge:BC1002_5989"/>
<dbReference type="EMBL" id="CP002015">
    <property type="protein sequence ID" value="ADG19860.1"/>
    <property type="molecule type" value="Genomic_DNA"/>
</dbReference>
<feature type="compositionally biased region" description="Polar residues" evidence="1">
    <location>
        <begin position="1"/>
        <end position="10"/>
    </location>
</feature>
<evidence type="ECO:0000313" key="2">
    <source>
        <dbReference type="EMBL" id="ADG19860.1"/>
    </source>
</evidence>
<evidence type="ECO:0000256" key="1">
    <source>
        <dbReference type="SAM" id="MobiDB-lite"/>
    </source>
</evidence>
<feature type="region of interest" description="Disordered" evidence="1">
    <location>
        <begin position="1"/>
        <end position="21"/>
    </location>
</feature>
<dbReference type="STRING" id="640511.BC1002_5989"/>
<sequence length="266" mass="29084">MVAIQKTNATAMHLPSSRRAQKRTAPPAWIAACVALLLPPPLLAQDQKPGIAFSTSEPGASLPAGWKNLPVVRGKPITQYTLVHDDHTTVLQADANRSASALMHEGDIDLARTPVVAWRWKADGPIEGADNRVASKEDAPARLMFMFDGDKSKLSMFDRAKMGLARQLSGEELPYATLMYVWSTNAAPGTVIANPRTNRVQMIVVSGRPGDAGQWQSLRRNIVQDYERVFHEPPGRITGYGLLTDTDNTATTTRAWYGDVQFLPAP</sequence>
<protein>
    <recommendedName>
        <fullName evidence="4">DUF3047 domain-containing protein</fullName>
    </recommendedName>
</protein>
<dbReference type="HOGENOM" id="CLU_077139_0_0_4"/>
<dbReference type="InterPro" id="IPR021409">
    <property type="entry name" value="DUF3047"/>
</dbReference>
<accession>D5WKW4</accession>
<dbReference type="eggNOG" id="ENOG502ZQ5C">
    <property type="taxonomic scope" value="Bacteria"/>
</dbReference>
<evidence type="ECO:0008006" key="4">
    <source>
        <dbReference type="Google" id="ProtNLM"/>
    </source>
</evidence>
<reference evidence="2 3" key="2">
    <citation type="journal article" date="2012" name="J. Bacteriol.">
        <title>Genome Sequences of Burkholderia sp. Strains CCGE1002 and H160, Isolated from Legume Nodules in Mexico and Brazil.</title>
        <authorList>
            <person name="Ormeno-Orrillo E."/>
            <person name="Rogel M.A."/>
            <person name="Chueire L.M."/>
            <person name="Tiedje J.M."/>
            <person name="Martinez-Romero E."/>
            <person name="Hungria M."/>
        </authorList>
    </citation>
    <scope>NUCLEOTIDE SEQUENCE [LARGE SCALE GENOMIC DNA]</scope>
    <source>
        <strain evidence="2 3">CCGE1002</strain>
    </source>
</reference>
<organism evidence="2 3">
    <name type="scientific">Paraburkholderia atlantica</name>
    <dbReference type="NCBI Taxonomy" id="2654982"/>
    <lineage>
        <taxon>Bacteria</taxon>
        <taxon>Pseudomonadati</taxon>
        <taxon>Pseudomonadota</taxon>
        <taxon>Betaproteobacteria</taxon>
        <taxon>Burkholderiales</taxon>
        <taxon>Burkholderiaceae</taxon>
        <taxon>Paraburkholderia</taxon>
    </lineage>
</organism>
<gene>
    <name evidence="2" type="ordered locus">BC1002_5989</name>
</gene>
<proteinExistence type="predicted"/>
<dbReference type="Proteomes" id="UP000002190">
    <property type="component" value="Chromosome 3"/>
</dbReference>
<name>D5WKW4_PARAM</name>
<dbReference type="Pfam" id="PF11249">
    <property type="entry name" value="DUF3047"/>
    <property type="match status" value="1"/>
</dbReference>